<evidence type="ECO:0000313" key="2">
    <source>
        <dbReference type="EMBL" id="KAH0558628.1"/>
    </source>
</evidence>
<feature type="chain" id="PRO_5040189842" evidence="1">
    <location>
        <begin position="23"/>
        <end position="232"/>
    </location>
</feature>
<keyword evidence="3" id="KW-1185">Reference proteome</keyword>
<organism evidence="2 3">
    <name type="scientific">Trichoglossum hirsutum</name>
    <dbReference type="NCBI Taxonomy" id="265104"/>
    <lineage>
        <taxon>Eukaryota</taxon>
        <taxon>Fungi</taxon>
        <taxon>Dikarya</taxon>
        <taxon>Ascomycota</taxon>
        <taxon>Pezizomycotina</taxon>
        <taxon>Geoglossomycetes</taxon>
        <taxon>Geoglossales</taxon>
        <taxon>Geoglossaceae</taxon>
        <taxon>Trichoglossum</taxon>
    </lineage>
</organism>
<gene>
    <name evidence="2" type="ORF">GP486_004718</name>
</gene>
<sequence length="232" mass="24626">MILKAIIPNLALVAFCSALAIAIPTGDHDMRSGSPMRLDLTVRSTVGTSSSIASLKRSVPGGIGNFPANLAMFPGAYLGNIINQGAPLEVSRRSDRPLNNINLQGVLTPQAAGTTSLMNHITPGMGDMVNTNMPVAQMTPTILNANGHTVFFTAGLSIRNPRQGLSWGDLVGQYGLGNLRDAVNTAIQNAIDRSSLMAEFDIIQVVPMPMGLTMRIVVAQVYWAFYPHNPAG</sequence>
<comment type="caution">
    <text evidence="2">The sequence shown here is derived from an EMBL/GenBank/DDBJ whole genome shotgun (WGS) entry which is preliminary data.</text>
</comment>
<keyword evidence="1" id="KW-0732">Signal</keyword>
<evidence type="ECO:0000313" key="3">
    <source>
        <dbReference type="Proteomes" id="UP000750711"/>
    </source>
</evidence>
<feature type="signal peptide" evidence="1">
    <location>
        <begin position="1"/>
        <end position="22"/>
    </location>
</feature>
<reference evidence="2" key="1">
    <citation type="submission" date="2021-03" db="EMBL/GenBank/DDBJ databases">
        <title>Comparative genomics and phylogenomic investigation of the class Geoglossomycetes provide insights into ecological specialization and systematics.</title>
        <authorList>
            <person name="Melie T."/>
            <person name="Pirro S."/>
            <person name="Miller A.N."/>
            <person name="Quandt A."/>
        </authorList>
    </citation>
    <scope>NUCLEOTIDE SEQUENCE</scope>
    <source>
        <strain evidence="2">CAQ_001_2017</strain>
    </source>
</reference>
<proteinExistence type="predicted"/>
<name>A0A9P8RP61_9PEZI</name>
<dbReference type="Proteomes" id="UP000750711">
    <property type="component" value="Unassembled WGS sequence"/>
</dbReference>
<dbReference type="EMBL" id="JAGHQM010000787">
    <property type="protein sequence ID" value="KAH0558628.1"/>
    <property type="molecule type" value="Genomic_DNA"/>
</dbReference>
<protein>
    <submittedName>
        <fullName evidence="2">Uncharacterized protein</fullName>
    </submittedName>
</protein>
<dbReference type="AlphaFoldDB" id="A0A9P8RP61"/>
<evidence type="ECO:0000256" key="1">
    <source>
        <dbReference type="SAM" id="SignalP"/>
    </source>
</evidence>
<accession>A0A9P8RP61</accession>